<dbReference type="EMBL" id="OX465081">
    <property type="protein sequence ID" value="CAI9286913.1"/>
    <property type="molecule type" value="Genomic_DNA"/>
</dbReference>
<keyword evidence="3" id="KW-1185">Reference proteome</keyword>
<name>A0AA35Z6M5_LACSI</name>
<organism evidence="2 3">
    <name type="scientific">Lactuca saligna</name>
    <name type="common">Willowleaf lettuce</name>
    <dbReference type="NCBI Taxonomy" id="75948"/>
    <lineage>
        <taxon>Eukaryota</taxon>
        <taxon>Viridiplantae</taxon>
        <taxon>Streptophyta</taxon>
        <taxon>Embryophyta</taxon>
        <taxon>Tracheophyta</taxon>
        <taxon>Spermatophyta</taxon>
        <taxon>Magnoliopsida</taxon>
        <taxon>eudicotyledons</taxon>
        <taxon>Gunneridae</taxon>
        <taxon>Pentapetalae</taxon>
        <taxon>asterids</taxon>
        <taxon>campanulids</taxon>
        <taxon>Asterales</taxon>
        <taxon>Asteraceae</taxon>
        <taxon>Cichorioideae</taxon>
        <taxon>Cichorieae</taxon>
        <taxon>Lactucinae</taxon>
        <taxon>Lactuca</taxon>
    </lineage>
</organism>
<protein>
    <submittedName>
        <fullName evidence="2">Uncharacterized protein</fullName>
    </submittedName>
</protein>
<accession>A0AA35Z6M5</accession>
<proteinExistence type="predicted"/>
<gene>
    <name evidence="2" type="ORF">LSALG_LOCUS26310</name>
</gene>
<dbReference type="Proteomes" id="UP001177003">
    <property type="component" value="Chromosome 5"/>
</dbReference>
<dbReference type="AlphaFoldDB" id="A0AA35Z6M5"/>
<feature type="region of interest" description="Disordered" evidence="1">
    <location>
        <begin position="1"/>
        <end position="79"/>
    </location>
</feature>
<evidence type="ECO:0000256" key="1">
    <source>
        <dbReference type="SAM" id="MobiDB-lite"/>
    </source>
</evidence>
<sequence>MPLGEEGNTGSGRPSSPSQPTVGVISPVRLSASTYSDSPAGELAVKGNAPIRKRRKLSVVSSSHKETESDDAGLRPRKMRKTMSMAKLLVGSRDFFGEKFYVPRQEDMVVVPSSSITPLSLFTDTLSVDPGSSSMFRSALGSPRGFSQLEKPSRVDEIGNYVSPLVF</sequence>
<evidence type="ECO:0000313" key="3">
    <source>
        <dbReference type="Proteomes" id="UP001177003"/>
    </source>
</evidence>
<reference evidence="2" key="1">
    <citation type="submission" date="2023-04" db="EMBL/GenBank/DDBJ databases">
        <authorList>
            <person name="Vijverberg K."/>
            <person name="Xiong W."/>
            <person name="Schranz E."/>
        </authorList>
    </citation>
    <scope>NUCLEOTIDE SEQUENCE</scope>
</reference>
<evidence type="ECO:0000313" key="2">
    <source>
        <dbReference type="EMBL" id="CAI9286913.1"/>
    </source>
</evidence>
<feature type="compositionally biased region" description="Polar residues" evidence="1">
    <location>
        <begin position="11"/>
        <end position="21"/>
    </location>
</feature>